<keyword evidence="1" id="KW-0812">Transmembrane</keyword>
<proteinExistence type="predicted"/>
<sequence>MQAQIVCDFQSHYANGPATLKFSTTFSRTADTNIDLDDVMDYISSYAPPRTAQATDITEAQAILLSNDVPALKMLGVLDAIGSDLLQALWAQKCLLVLTGKNNEWPPRVVVKWNPKMECSDPERCQKTGETRGGIERWYAYKNDWLSGNLSSVESMNTTLYNYFIVLRDALHLDLGNLDNDNIFLNYDLFKVRIIPDPFMEHIAAPVVIDAPRYPGASAIQFWKTCTWGWGCYNGTWTDALRNNASEAANITNGLPLRFPDNSSPTVIDVDYVCPVYQIKRTGSFLVAVFVGTFSMYTALVGVFMSVAPIFDERYRRKHDLIQEHFVEEENVLPLARSYQRLHPLDSYTAELKASDSKSYSTSVASRSYLSRNAEKRGTFP</sequence>
<evidence type="ECO:0000313" key="3">
    <source>
        <dbReference type="Proteomes" id="UP000663827"/>
    </source>
</evidence>
<gene>
    <name evidence="2" type="ORF">RDB_LOCUS11265</name>
</gene>
<keyword evidence="1" id="KW-0472">Membrane</keyword>
<keyword evidence="1" id="KW-1133">Transmembrane helix</keyword>
<reference evidence="2" key="1">
    <citation type="submission" date="2021-01" db="EMBL/GenBank/DDBJ databases">
        <authorList>
            <person name="Kaushik A."/>
        </authorList>
    </citation>
    <scope>NUCLEOTIDE SEQUENCE</scope>
    <source>
        <strain evidence="2">AG5</strain>
    </source>
</reference>
<accession>A0A8H3DSN4</accession>
<dbReference type="EMBL" id="CAJNJQ010000245">
    <property type="protein sequence ID" value="CAE7065600.1"/>
    <property type="molecule type" value="Genomic_DNA"/>
</dbReference>
<comment type="caution">
    <text evidence="2">The sequence shown here is derived from an EMBL/GenBank/DDBJ whole genome shotgun (WGS) entry which is preliminary data.</text>
</comment>
<evidence type="ECO:0000256" key="1">
    <source>
        <dbReference type="SAM" id="Phobius"/>
    </source>
</evidence>
<organism evidence="2 3">
    <name type="scientific">Rhizoctonia solani</name>
    <dbReference type="NCBI Taxonomy" id="456999"/>
    <lineage>
        <taxon>Eukaryota</taxon>
        <taxon>Fungi</taxon>
        <taxon>Dikarya</taxon>
        <taxon>Basidiomycota</taxon>
        <taxon>Agaricomycotina</taxon>
        <taxon>Agaricomycetes</taxon>
        <taxon>Cantharellales</taxon>
        <taxon>Ceratobasidiaceae</taxon>
        <taxon>Rhizoctonia</taxon>
    </lineage>
</organism>
<feature type="transmembrane region" description="Helical" evidence="1">
    <location>
        <begin position="285"/>
        <end position="311"/>
    </location>
</feature>
<dbReference type="AlphaFoldDB" id="A0A8H3DSN4"/>
<protein>
    <submittedName>
        <fullName evidence="2">Uncharacterized protein</fullName>
    </submittedName>
</protein>
<evidence type="ECO:0000313" key="2">
    <source>
        <dbReference type="EMBL" id="CAE7065600.1"/>
    </source>
</evidence>
<dbReference type="Proteomes" id="UP000663827">
    <property type="component" value="Unassembled WGS sequence"/>
</dbReference>
<name>A0A8H3DSN4_9AGAM</name>